<evidence type="ECO:0000313" key="1">
    <source>
        <dbReference type="EMBL" id="ESQ92370.1"/>
    </source>
</evidence>
<sequence length="74" mass="8303">MLTHSILPAILAALSLWLLVHFDRLNRGNIDHIRGQHGAHSPVYAWFEKTCGSARFALTAIGWIAFNRPGIQRP</sequence>
<evidence type="ECO:0000313" key="2">
    <source>
        <dbReference type="Proteomes" id="UP000017837"/>
    </source>
</evidence>
<gene>
    <name evidence="1" type="ORF">ABENE_08315</name>
</gene>
<protein>
    <submittedName>
        <fullName evidence="1">Uncharacterized protein</fullName>
    </submittedName>
</protein>
<dbReference type="EMBL" id="AWGB01000013">
    <property type="protein sequence ID" value="ESQ92370.1"/>
    <property type="molecule type" value="Genomic_DNA"/>
</dbReference>
<keyword evidence="2" id="KW-1185">Reference proteome</keyword>
<organism evidence="1 2">
    <name type="scientific">Asticcacaulis benevestitus DSM 16100 = ATCC BAA-896</name>
    <dbReference type="NCBI Taxonomy" id="1121022"/>
    <lineage>
        <taxon>Bacteria</taxon>
        <taxon>Pseudomonadati</taxon>
        <taxon>Pseudomonadota</taxon>
        <taxon>Alphaproteobacteria</taxon>
        <taxon>Caulobacterales</taxon>
        <taxon>Caulobacteraceae</taxon>
        <taxon>Asticcacaulis</taxon>
    </lineage>
</organism>
<proteinExistence type="predicted"/>
<name>V4Q3D6_9CAUL</name>
<dbReference type="AlphaFoldDB" id="V4Q3D6"/>
<comment type="caution">
    <text evidence="1">The sequence shown here is derived from an EMBL/GenBank/DDBJ whole genome shotgun (WGS) entry which is preliminary data.</text>
</comment>
<dbReference type="RefSeq" id="WP_023447307.1">
    <property type="nucleotide sequence ID" value="NZ_AQWM01000003.1"/>
</dbReference>
<accession>V4Q3D6</accession>
<dbReference type="Proteomes" id="UP000017837">
    <property type="component" value="Unassembled WGS sequence"/>
</dbReference>
<reference evidence="1 2" key="1">
    <citation type="journal article" date="2014" name="Nature">
        <title>Sequential evolution of bacterial morphology by co-option of a developmental regulator.</title>
        <authorList>
            <person name="Jiang C."/>
            <person name="Brown P.J."/>
            <person name="Ducret A."/>
            <person name="Brun Y.V."/>
        </authorList>
    </citation>
    <scope>NUCLEOTIDE SEQUENCE [LARGE SCALE GENOMIC DNA]</scope>
    <source>
        <strain evidence="1 2">DSM 16100</strain>
    </source>
</reference>